<keyword evidence="2" id="KW-0812">Transmembrane</keyword>
<dbReference type="SMART" id="SM00267">
    <property type="entry name" value="GGDEF"/>
    <property type="match status" value="1"/>
</dbReference>
<evidence type="ECO:0000256" key="1">
    <source>
        <dbReference type="SAM" id="MobiDB-lite"/>
    </source>
</evidence>
<dbReference type="InterPro" id="IPR000160">
    <property type="entry name" value="GGDEF_dom"/>
</dbReference>
<feature type="transmembrane region" description="Helical" evidence="2">
    <location>
        <begin position="104"/>
        <end position="127"/>
    </location>
</feature>
<reference evidence="4 5" key="1">
    <citation type="submission" date="2022-02" db="EMBL/GenBank/DDBJ databases">
        <title>Uncovering new skin microbiome diversity through culturing and metagenomics.</title>
        <authorList>
            <person name="Conlan S."/>
            <person name="Deming C."/>
            <person name="Nisc Comparative Sequencing Program N."/>
            <person name="Segre J.A."/>
        </authorList>
    </citation>
    <scope>NUCLEOTIDE SEQUENCE [LARGE SCALE GENOMIC DNA]</scope>
    <source>
        <strain evidence="4 5">ACRQZ</strain>
    </source>
</reference>
<evidence type="ECO:0000259" key="3">
    <source>
        <dbReference type="PROSITE" id="PS50887"/>
    </source>
</evidence>
<keyword evidence="4" id="KW-0808">Transferase</keyword>
<keyword evidence="2" id="KW-1133">Transmembrane helix</keyword>
<dbReference type="RefSeq" id="WP_239262262.1">
    <property type="nucleotide sequence ID" value="NZ_JAKRCV010000006.1"/>
</dbReference>
<protein>
    <submittedName>
        <fullName evidence="4">Diguanylate cyclase</fullName>
        <ecNumber evidence="4">2.7.7.65</ecNumber>
    </submittedName>
</protein>
<feature type="transmembrane region" description="Helical" evidence="2">
    <location>
        <begin position="205"/>
        <end position="225"/>
    </location>
</feature>
<dbReference type="Gene3D" id="3.30.70.270">
    <property type="match status" value="1"/>
</dbReference>
<dbReference type="GO" id="GO:0052621">
    <property type="term" value="F:diguanylate cyclase activity"/>
    <property type="evidence" value="ECO:0007669"/>
    <property type="project" value="UniProtKB-EC"/>
</dbReference>
<dbReference type="InterPro" id="IPR029787">
    <property type="entry name" value="Nucleotide_cyclase"/>
</dbReference>
<dbReference type="PANTHER" id="PTHR45138">
    <property type="entry name" value="REGULATORY COMPONENTS OF SENSORY TRANSDUCTION SYSTEM"/>
    <property type="match status" value="1"/>
</dbReference>
<keyword evidence="4" id="KW-0548">Nucleotidyltransferase</keyword>
<dbReference type="SUPFAM" id="SSF55073">
    <property type="entry name" value="Nucleotide cyclase"/>
    <property type="match status" value="1"/>
</dbReference>
<proteinExistence type="predicted"/>
<evidence type="ECO:0000256" key="2">
    <source>
        <dbReference type="SAM" id="Phobius"/>
    </source>
</evidence>
<dbReference type="InterPro" id="IPR043128">
    <property type="entry name" value="Rev_trsase/Diguanyl_cyclase"/>
</dbReference>
<organism evidence="4 5">
    <name type="scientific">Arsenicicoccus bolidensis</name>
    <dbReference type="NCBI Taxonomy" id="229480"/>
    <lineage>
        <taxon>Bacteria</taxon>
        <taxon>Bacillati</taxon>
        <taxon>Actinomycetota</taxon>
        <taxon>Actinomycetes</taxon>
        <taxon>Micrococcales</taxon>
        <taxon>Intrasporangiaceae</taxon>
        <taxon>Arsenicicoccus</taxon>
    </lineage>
</organism>
<name>A0ABS9PZ93_9MICO</name>
<evidence type="ECO:0000313" key="5">
    <source>
        <dbReference type="Proteomes" id="UP001521931"/>
    </source>
</evidence>
<keyword evidence="5" id="KW-1185">Reference proteome</keyword>
<dbReference type="Proteomes" id="UP001521931">
    <property type="component" value="Unassembled WGS sequence"/>
</dbReference>
<dbReference type="NCBIfam" id="TIGR00254">
    <property type="entry name" value="GGDEF"/>
    <property type="match status" value="1"/>
</dbReference>
<dbReference type="EC" id="2.7.7.65" evidence="4"/>
<dbReference type="Pfam" id="PF00990">
    <property type="entry name" value="GGDEF"/>
    <property type="match status" value="1"/>
</dbReference>
<dbReference type="PANTHER" id="PTHR45138:SF24">
    <property type="entry name" value="DIGUANYLATE CYCLASE DGCC-RELATED"/>
    <property type="match status" value="1"/>
</dbReference>
<feature type="region of interest" description="Disordered" evidence="1">
    <location>
        <begin position="1"/>
        <end position="21"/>
    </location>
</feature>
<dbReference type="PROSITE" id="PS50887">
    <property type="entry name" value="GGDEF"/>
    <property type="match status" value="1"/>
</dbReference>
<sequence>MTTNGKHRKDDDVPGASVLDSPGADELRAELLVSAPSRWDRASAWGLSLVVVGGCCYFLTLAGSASWHSYALAAYLVAVYVLGFRTEFPAATGAFVATEPVMVAMVFALPWGWAPSIVLIGVLIGSHTSEDLRFPIHSYLLRIGNAIHCLGPVAVLTFFGTRNDTTAPLAILVLALVAQIVVDGGTALVRGAVQGVPPRQMARPLLWTFSVDALLAPIGFCIVATAQDRPWAYLLLATPIVLIRLMQADREAHRKQAEQIRTAYTEVREQAQLDPLTGLHNRRAWDEAVTIAAVDVSRPERRSAIVIVADVDHLKLTNDTLGHDAGDVLIQEIGHVLTDIAPSDAMVARLGGDEFGVLFTVSTGYLLPDFAVTARALMERATLRVGHPVSASLGVAVCPPGGSVEDAVRRADHSAAVDKAARRVNRLPSDR</sequence>
<dbReference type="CDD" id="cd01949">
    <property type="entry name" value="GGDEF"/>
    <property type="match status" value="1"/>
</dbReference>
<dbReference type="InterPro" id="IPR050469">
    <property type="entry name" value="Diguanylate_Cyclase"/>
</dbReference>
<feature type="transmembrane region" description="Helical" evidence="2">
    <location>
        <begin position="42"/>
        <end position="60"/>
    </location>
</feature>
<accession>A0ABS9PZ93</accession>
<feature type="transmembrane region" description="Helical" evidence="2">
    <location>
        <begin position="171"/>
        <end position="193"/>
    </location>
</feature>
<evidence type="ECO:0000313" key="4">
    <source>
        <dbReference type="EMBL" id="MCG7320948.1"/>
    </source>
</evidence>
<dbReference type="EMBL" id="JAKRCV010000006">
    <property type="protein sequence ID" value="MCG7320948.1"/>
    <property type="molecule type" value="Genomic_DNA"/>
</dbReference>
<keyword evidence="2" id="KW-0472">Membrane</keyword>
<feature type="domain" description="GGDEF" evidence="3">
    <location>
        <begin position="302"/>
        <end position="431"/>
    </location>
</feature>
<comment type="caution">
    <text evidence="4">The sequence shown here is derived from an EMBL/GenBank/DDBJ whole genome shotgun (WGS) entry which is preliminary data.</text>
</comment>
<gene>
    <name evidence="4" type="ORF">MHL29_03435</name>
</gene>
<feature type="transmembrane region" description="Helical" evidence="2">
    <location>
        <begin position="139"/>
        <end position="159"/>
    </location>
</feature>